<dbReference type="Proteomes" id="UP000006906">
    <property type="component" value="Chromosome 7"/>
</dbReference>
<dbReference type="OrthoDB" id="538100at2759"/>
<keyword evidence="1" id="KW-0732">Signal</keyword>
<sequence>MDRRSRAAAASLGLLALLLVAAAGTAHAQSPTSAGEMDTTQLCKEAQQQLPGDPNIAVSVIHAGVKARRTYRVKLAALQDVNVVGVAARVLSRGR</sequence>
<proteinExistence type="predicted"/>
<keyword evidence="3" id="KW-1185">Reference proteome</keyword>
<dbReference type="RefSeq" id="XP_042922588.1">
    <property type="nucleotide sequence ID" value="XM_043064020.1"/>
</dbReference>
<dbReference type="GeneID" id="66053997"/>
<accession>A0A2K3DJ91</accession>
<dbReference type="AlphaFoldDB" id="A0A2K3DJ91"/>
<dbReference type="EMBL" id="CM008968">
    <property type="protein sequence ID" value="PNW80598.1"/>
    <property type="molecule type" value="Genomic_DNA"/>
</dbReference>
<evidence type="ECO:0000256" key="1">
    <source>
        <dbReference type="SAM" id="SignalP"/>
    </source>
</evidence>
<reference evidence="2 3" key="1">
    <citation type="journal article" date="2007" name="Science">
        <title>The Chlamydomonas genome reveals the evolution of key animal and plant functions.</title>
        <authorList>
            <person name="Merchant S.S."/>
            <person name="Prochnik S.E."/>
            <person name="Vallon O."/>
            <person name="Harris E.H."/>
            <person name="Karpowicz S.J."/>
            <person name="Witman G.B."/>
            <person name="Terry A."/>
            <person name="Salamov A."/>
            <person name="Fritz-Laylin L.K."/>
            <person name="Marechal-Drouard L."/>
            <person name="Marshall W.F."/>
            <person name="Qu L.H."/>
            <person name="Nelson D.R."/>
            <person name="Sanderfoot A.A."/>
            <person name="Spalding M.H."/>
            <person name="Kapitonov V.V."/>
            <person name="Ren Q."/>
            <person name="Ferris P."/>
            <person name="Lindquist E."/>
            <person name="Shapiro H."/>
            <person name="Lucas S.M."/>
            <person name="Grimwood J."/>
            <person name="Schmutz J."/>
            <person name="Cardol P."/>
            <person name="Cerutti H."/>
            <person name="Chanfreau G."/>
            <person name="Chen C.L."/>
            <person name="Cognat V."/>
            <person name="Croft M.T."/>
            <person name="Dent R."/>
            <person name="Dutcher S."/>
            <person name="Fernandez E."/>
            <person name="Fukuzawa H."/>
            <person name="Gonzalez-Ballester D."/>
            <person name="Gonzalez-Halphen D."/>
            <person name="Hallmann A."/>
            <person name="Hanikenne M."/>
            <person name="Hippler M."/>
            <person name="Inwood W."/>
            <person name="Jabbari K."/>
            <person name="Kalanon M."/>
            <person name="Kuras R."/>
            <person name="Lefebvre P.A."/>
            <person name="Lemaire S.D."/>
            <person name="Lobanov A.V."/>
            <person name="Lohr M."/>
            <person name="Manuell A."/>
            <person name="Meier I."/>
            <person name="Mets L."/>
            <person name="Mittag M."/>
            <person name="Mittelmeier T."/>
            <person name="Moroney J.V."/>
            <person name="Moseley J."/>
            <person name="Napoli C."/>
            <person name="Nedelcu A.M."/>
            <person name="Niyogi K."/>
            <person name="Novoselov S.V."/>
            <person name="Paulsen I.T."/>
            <person name="Pazour G."/>
            <person name="Purton S."/>
            <person name="Ral J.P."/>
            <person name="Riano-Pachon D.M."/>
            <person name="Riekhof W."/>
            <person name="Rymarquis L."/>
            <person name="Schroda M."/>
            <person name="Stern D."/>
            <person name="Umen J."/>
            <person name="Willows R."/>
            <person name="Wilson N."/>
            <person name="Zimmer S.L."/>
            <person name="Allmer J."/>
            <person name="Balk J."/>
            <person name="Bisova K."/>
            <person name="Chen C.J."/>
            <person name="Elias M."/>
            <person name="Gendler K."/>
            <person name="Hauser C."/>
            <person name="Lamb M.R."/>
            <person name="Ledford H."/>
            <person name="Long J.C."/>
            <person name="Minagawa J."/>
            <person name="Page M.D."/>
            <person name="Pan J."/>
            <person name="Pootakham W."/>
            <person name="Roje S."/>
            <person name="Rose A."/>
            <person name="Stahlberg E."/>
            <person name="Terauchi A.M."/>
            <person name="Yang P."/>
            <person name="Ball S."/>
            <person name="Bowler C."/>
            <person name="Dieckmann C.L."/>
            <person name="Gladyshev V.N."/>
            <person name="Green P."/>
            <person name="Jorgensen R."/>
            <person name="Mayfield S."/>
            <person name="Mueller-Roeber B."/>
            <person name="Rajamani S."/>
            <person name="Sayre R.T."/>
            <person name="Brokstein P."/>
            <person name="Dubchak I."/>
            <person name="Goodstein D."/>
            <person name="Hornick L."/>
            <person name="Huang Y.W."/>
            <person name="Jhaveri J."/>
            <person name="Luo Y."/>
            <person name="Martinez D."/>
            <person name="Ngau W.C."/>
            <person name="Otillar B."/>
            <person name="Poliakov A."/>
            <person name="Porter A."/>
            <person name="Szajkowski L."/>
            <person name="Werner G."/>
            <person name="Zhou K."/>
            <person name="Grigoriev I.V."/>
            <person name="Rokhsar D.S."/>
            <person name="Grossman A.R."/>
        </authorList>
    </citation>
    <scope>NUCLEOTIDE SEQUENCE [LARGE SCALE GENOMIC DNA]</scope>
    <source>
        <strain evidence="3">CC-503</strain>
    </source>
</reference>
<feature type="chain" id="PRO_5014348092" evidence="1">
    <location>
        <begin position="29"/>
        <end position="95"/>
    </location>
</feature>
<gene>
    <name evidence="2" type="ORF">CHLRE_07g324222v5</name>
</gene>
<protein>
    <submittedName>
        <fullName evidence="2">Uncharacterized protein</fullName>
    </submittedName>
</protein>
<evidence type="ECO:0000313" key="2">
    <source>
        <dbReference type="EMBL" id="PNW80598.1"/>
    </source>
</evidence>
<dbReference type="Gramene" id="PNW80598">
    <property type="protein sequence ID" value="PNW80598"/>
    <property type="gene ID" value="CHLRE_07g324222v5"/>
</dbReference>
<feature type="signal peptide" evidence="1">
    <location>
        <begin position="1"/>
        <end position="28"/>
    </location>
</feature>
<name>A0A2K3DJ91_CHLRE</name>
<organism evidence="2 3">
    <name type="scientific">Chlamydomonas reinhardtii</name>
    <name type="common">Chlamydomonas smithii</name>
    <dbReference type="NCBI Taxonomy" id="3055"/>
    <lineage>
        <taxon>Eukaryota</taxon>
        <taxon>Viridiplantae</taxon>
        <taxon>Chlorophyta</taxon>
        <taxon>core chlorophytes</taxon>
        <taxon>Chlorophyceae</taxon>
        <taxon>CS clade</taxon>
        <taxon>Chlamydomonadales</taxon>
        <taxon>Chlamydomonadaceae</taxon>
        <taxon>Chlamydomonas</taxon>
    </lineage>
</organism>
<evidence type="ECO:0000313" key="3">
    <source>
        <dbReference type="Proteomes" id="UP000006906"/>
    </source>
</evidence>